<reference evidence="12 13" key="1">
    <citation type="journal article" date="2015" name="G3 (Bethesda)">
        <title>Insights into Ongoing Evolution of the Hexachlorocyclohexane Catabolic Pathway from Comparative Genomics of Ten Sphingomonadaceae Strains.</title>
        <authorList>
            <person name="Pearce S.L."/>
            <person name="Oakeshott J.G."/>
            <person name="Pandey G."/>
        </authorList>
    </citation>
    <scope>NUCLEOTIDE SEQUENCE [LARGE SCALE GENOMIC DNA]</scope>
    <source>
        <strain evidence="12 13">LL01</strain>
    </source>
</reference>
<dbReference type="GO" id="GO:0035529">
    <property type="term" value="F:NADH pyrophosphatase activity"/>
    <property type="evidence" value="ECO:0007669"/>
    <property type="project" value="TreeGrafter"/>
</dbReference>
<comment type="similarity">
    <text evidence="3">Belongs to the Nudix hydrolase family. NudC subfamily.</text>
</comment>
<keyword evidence="5" id="KW-0479">Metal-binding</keyword>
<dbReference type="AlphaFoldDB" id="A0A0J7Y0A5"/>
<sequence>MHGTDPAIKAVPGFVGSNLDRVDHIRTNPALLAETFADPAARLLVLDGLEPVEVNGHLLLEPLEPHAQVEDHLLLGIDPGKRPIFARLVADLGPNLVPTPRSRAIAGLVPTEEVALYGTARSLVHWHARHRHCSVCGGTTQPAKAGWSRKCEACAAEHFPRTDPVVIMLAEHRGRILLGRQHAWPPGRYSALAGFVEPGETIEEAVARELFEEAGVRVHKVRYVMSQPWPFPSSLMIACIGQALDDALTLDPTEIEDAFWCDADQVRAAMAGDPDAPFLAPPTMAVAWHLLDHWLADVAAASLVSAGASA</sequence>
<dbReference type="NCBIfam" id="NF001299">
    <property type="entry name" value="PRK00241.1"/>
    <property type="match status" value="1"/>
</dbReference>
<dbReference type="InterPro" id="IPR000086">
    <property type="entry name" value="NUDIX_hydrolase_dom"/>
</dbReference>
<dbReference type="InterPro" id="IPR020084">
    <property type="entry name" value="NUDIX_hydrolase_CS"/>
</dbReference>
<evidence type="ECO:0000313" key="13">
    <source>
        <dbReference type="Proteomes" id="UP000052232"/>
    </source>
</evidence>
<dbReference type="PROSITE" id="PS51462">
    <property type="entry name" value="NUDIX"/>
    <property type="match status" value="1"/>
</dbReference>
<dbReference type="Gene3D" id="3.90.79.10">
    <property type="entry name" value="Nucleoside Triphosphate Pyrophosphohydrolase"/>
    <property type="match status" value="1"/>
</dbReference>
<keyword evidence="8" id="KW-0520">NAD</keyword>
<evidence type="ECO:0000256" key="4">
    <source>
        <dbReference type="ARBA" id="ARBA00012381"/>
    </source>
</evidence>
<dbReference type="Proteomes" id="UP000052232">
    <property type="component" value="Unassembled WGS sequence"/>
</dbReference>
<comment type="cofactor">
    <cofactor evidence="2">
        <name>Zn(2+)</name>
        <dbReference type="ChEBI" id="CHEBI:29105"/>
    </cofactor>
</comment>
<dbReference type="InterPro" id="IPR020476">
    <property type="entry name" value="Nudix_hydrolase"/>
</dbReference>
<evidence type="ECO:0000256" key="9">
    <source>
        <dbReference type="ARBA" id="ARBA00023679"/>
    </source>
</evidence>
<dbReference type="RefSeq" id="WP_066599343.1">
    <property type="nucleotide sequence ID" value="NZ_KQ130434.1"/>
</dbReference>
<dbReference type="SUPFAM" id="SSF55811">
    <property type="entry name" value="Nudix"/>
    <property type="match status" value="1"/>
</dbReference>
<comment type="caution">
    <text evidence="12">The sequence shown here is derived from an EMBL/GenBank/DDBJ whole genome shotgun (WGS) entry which is preliminary data.</text>
</comment>
<keyword evidence="7" id="KW-0460">Magnesium</keyword>
<evidence type="ECO:0000256" key="2">
    <source>
        <dbReference type="ARBA" id="ARBA00001947"/>
    </source>
</evidence>
<accession>A0A0J7Y0A5</accession>
<comment type="cofactor">
    <cofactor evidence="1">
        <name>Mg(2+)</name>
        <dbReference type="ChEBI" id="CHEBI:18420"/>
    </cofactor>
</comment>
<dbReference type="PATRIC" id="fig|1420583.3.peg.163"/>
<evidence type="ECO:0000256" key="3">
    <source>
        <dbReference type="ARBA" id="ARBA00009595"/>
    </source>
</evidence>
<dbReference type="InterPro" id="IPR015376">
    <property type="entry name" value="Znr_NADH_PPase"/>
</dbReference>
<evidence type="ECO:0000256" key="5">
    <source>
        <dbReference type="ARBA" id="ARBA00022723"/>
    </source>
</evidence>
<dbReference type="GO" id="GO:0046872">
    <property type="term" value="F:metal ion binding"/>
    <property type="evidence" value="ECO:0007669"/>
    <property type="project" value="UniProtKB-KW"/>
</dbReference>
<dbReference type="STRING" id="1420583.V473_00850"/>
<evidence type="ECO:0000256" key="7">
    <source>
        <dbReference type="ARBA" id="ARBA00022842"/>
    </source>
</evidence>
<dbReference type="EC" id="3.6.1.22" evidence="4"/>
<dbReference type="GO" id="GO:0006742">
    <property type="term" value="P:NADP+ catabolic process"/>
    <property type="evidence" value="ECO:0007669"/>
    <property type="project" value="TreeGrafter"/>
</dbReference>
<keyword evidence="6 10" id="KW-0378">Hydrolase</keyword>
<dbReference type="InterPro" id="IPR015797">
    <property type="entry name" value="NUDIX_hydrolase-like_dom_sf"/>
</dbReference>
<protein>
    <recommendedName>
        <fullName evidence="4">NAD(+) diphosphatase</fullName>
        <ecNumber evidence="4">3.6.1.22</ecNumber>
    </recommendedName>
</protein>
<dbReference type="GO" id="GO:0019677">
    <property type="term" value="P:NAD+ catabolic process"/>
    <property type="evidence" value="ECO:0007669"/>
    <property type="project" value="TreeGrafter"/>
</dbReference>
<dbReference type="InterPro" id="IPR049734">
    <property type="entry name" value="NudC-like_C"/>
</dbReference>
<dbReference type="Pfam" id="PF09297">
    <property type="entry name" value="Zn_ribbon_NUD"/>
    <property type="match status" value="1"/>
</dbReference>
<evidence type="ECO:0000256" key="10">
    <source>
        <dbReference type="RuleBase" id="RU003476"/>
    </source>
</evidence>
<evidence type="ECO:0000256" key="8">
    <source>
        <dbReference type="ARBA" id="ARBA00023027"/>
    </source>
</evidence>
<dbReference type="PANTHER" id="PTHR42904">
    <property type="entry name" value="NUDIX HYDROLASE, NUDC SUBFAMILY"/>
    <property type="match status" value="1"/>
</dbReference>
<dbReference type="GO" id="GO:0005829">
    <property type="term" value="C:cytosol"/>
    <property type="evidence" value="ECO:0007669"/>
    <property type="project" value="TreeGrafter"/>
</dbReference>
<dbReference type="PROSITE" id="PS00893">
    <property type="entry name" value="NUDIX_BOX"/>
    <property type="match status" value="1"/>
</dbReference>
<evidence type="ECO:0000256" key="6">
    <source>
        <dbReference type="ARBA" id="ARBA00022801"/>
    </source>
</evidence>
<dbReference type="Gene3D" id="3.90.79.20">
    <property type="match status" value="1"/>
</dbReference>
<proteinExistence type="inferred from homology"/>
<dbReference type="PANTHER" id="PTHR42904:SF6">
    <property type="entry name" value="NAD-CAPPED RNA HYDROLASE NUDT12"/>
    <property type="match status" value="1"/>
</dbReference>
<keyword evidence="13" id="KW-1185">Reference proteome</keyword>
<name>A0A0J7Y0A5_9SPHN</name>
<evidence type="ECO:0000313" key="12">
    <source>
        <dbReference type="EMBL" id="KMS56843.1"/>
    </source>
</evidence>
<comment type="catalytic activity">
    <reaction evidence="9">
        <text>a 5'-end NAD(+)-phospho-ribonucleoside in mRNA + H2O = a 5'-end phospho-adenosine-phospho-ribonucleoside in mRNA + beta-nicotinamide D-ribonucleotide + 2 H(+)</text>
        <dbReference type="Rhea" id="RHEA:60876"/>
        <dbReference type="Rhea" id="RHEA-COMP:15698"/>
        <dbReference type="Rhea" id="RHEA-COMP:15719"/>
        <dbReference type="ChEBI" id="CHEBI:14649"/>
        <dbReference type="ChEBI" id="CHEBI:15377"/>
        <dbReference type="ChEBI" id="CHEBI:15378"/>
        <dbReference type="ChEBI" id="CHEBI:144029"/>
        <dbReference type="ChEBI" id="CHEBI:144051"/>
    </reaction>
    <physiologicalReaction direction="left-to-right" evidence="9">
        <dbReference type="Rhea" id="RHEA:60877"/>
    </physiologicalReaction>
</comment>
<organism evidence="12 13">
    <name type="scientific">Sphingobium cupriresistens LL01</name>
    <dbReference type="NCBI Taxonomy" id="1420583"/>
    <lineage>
        <taxon>Bacteria</taxon>
        <taxon>Pseudomonadati</taxon>
        <taxon>Pseudomonadota</taxon>
        <taxon>Alphaproteobacteria</taxon>
        <taxon>Sphingomonadales</taxon>
        <taxon>Sphingomonadaceae</taxon>
        <taxon>Sphingobium</taxon>
    </lineage>
</organism>
<gene>
    <name evidence="12" type="ORF">V473_00850</name>
</gene>
<dbReference type="PRINTS" id="PR00502">
    <property type="entry name" value="NUDIXFAMILY"/>
</dbReference>
<dbReference type="CDD" id="cd03429">
    <property type="entry name" value="NUDIX_NADH_pyrophosphatase_Nudt13"/>
    <property type="match status" value="1"/>
</dbReference>
<dbReference type="EMBL" id="JACT01000001">
    <property type="protein sequence ID" value="KMS56843.1"/>
    <property type="molecule type" value="Genomic_DNA"/>
</dbReference>
<dbReference type="Pfam" id="PF00293">
    <property type="entry name" value="NUDIX"/>
    <property type="match status" value="1"/>
</dbReference>
<feature type="domain" description="Nudix hydrolase" evidence="11">
    <location>
        <begin position="160"/>
        <end position="286"/>
    </location>
</feature>
<evidence type="ECO:0000256" key="1">
    <source>
        <dbReference type="ARBA" id="ARBA00001946"/>
    </source>
</evidence>
<dbReference type="InterPro" id="IPR050241">
    <property type="entry name" value="NAD-cap_RNA_hydrolase_NudC"/>
</dbReference>
<evidence type="ECO:0000259" key="11">
    <source>
        <dbReference type="PROSITE" id="PS51462"/>
    </source>
</evidence>